<accession>A0A1I5FNF0</accession>
<proteinExistence type="predicted"/>
<reference evidence="2" key="1">
    <citation type="submission" date="2016-10" db="EMBL/GenBank/DDBJ databases">
        <authorList>
            <person name="Varghese N."/>
            <person name="Submissions S."/>
        </authorList>
    </citation>
    <scope>NUCLEOTIDE SEQUENCE [LARGE SCALE GENOMIC DNA]</scope>
    <source>
        <strain evidence="2">DS-12</strain>
    </source>
</reference>
<dbReference type="Pfam" id="PF20130">
    <property type="entry name" value="DUF6520"/>
    <property type="match status" value="1"/>
</dbReference>
<sequence>MPLAIVVVGTAAAFATNAAKQSSIKNAQVIGYYYDSSEDMGSRCKPVEVNCVNFGSEICTVPLNGQVWEHSTETLTGCTDLLYKIN</sequence>
<dbReference type="Proteomes" id="UP000199036">
    <property type="component" value="Unassembled WGS sequence"/>
</dbReference>
<dbReference type="AlphaFoldDB" id="A0A1I5FNF0"/>
<evidence type="ECO:0000313" key="1">
    <source>
        <dbReference type="EMBL" id="SFO25156.1"/>
    </source>
</evidence>
<gene>
    <name evidence="1" type="ORF">SAMN05421741_1302</name>
</gene>
<protein>
    <submittedName>
        <fullName evidence="1">Uncharacterized protein</fullName>
    </submittedName>
</protein>
<organism evidence="1 2">
    <name type="scientific">Paenimyroides ummariense</name>
    <dbReference type="NCBI Taxonomy" id="913024"/>
    <lineage>
        <taxon>Bacteria</taxon>
        <taxon>Pseudomonadati</taxon>
        <taxon>Bacteroidota</taxon>
        <taxon>Flavobacteriia</taxon>
        <taxon>Flavobacteriales</taxon>
        <taxon>Flavobacteriaceae</taxon>
        <taxon>Paenimyroides</taxon>
    </lineage>
</organism>
<name>A0A1I5FNF0_9FLAO</name>
<evidence type="ECO:0000313" key="2">
    <source>
        <dbReference type="Proteomes" id="UP000199036"/>
    </source>
</evidence>
<dbReference type="EMBL" id="FOVI01000030">
    <property type="protein sequence ID" value="SFO25156.1"/>
    <property type="molecule type" value="Genomic_DNA"/>
</dbReference>
<dbReference type="InterPro" id="IPR045391">
    <property type="entry name" value="DUF6520"/>
</dbReference>
<keyword evidence="2" id="KW-1185">Reference proteome</keyword>